<dbReference type="SUPFAM" id="SSF48264">
    <property type="entry name" value="Cytochrome P450"/>
    <property type="match status" value="1"/>
</dbReference>
<dbReference type="PANTHER" id="PTHR24306:SF8">
    <property type="entry name" value="P450, PUTATIVE (EUROFUNG)-RELATED"/>
    <property type="match status" value="1"/>
</dbReference>
<dbReference type="InterPro" id="IPR036396">
    <property type="entry name" value="Cyt_P450_sf"/>
</dbReference>
<accession>W9X2J8</accession>
<evidence type="ECO:0000313" key="2">
    <source>
        <dbReference type="Proteomes" id="UP000019471"/>
    </source>
</evidence>
<evidence type="ECO:0000313" key="1">
    <source>
        <dbReference type="EMBL" id="EXJ74388.1"/>
    </source>
</evidence>
<organism evidence="1 2">
    <name type="scientific">Cladophialophora psammophila CBS 110553</name>
    <dbReference type="NCBI Taxonomy" id="1182543"/>
    <lineage>
        <taxon>Eukaryota</taxon>
        <taxon>Fungi</taxon>
        <taxon>Dikarya</taxon>
        <taxon>Ascomycota</taxon>
        <taxon>Pezizomycotina</taxon>
        <taxon>Eurotiomycetes</taxon>
        <taxon>Chaetothyriomycetidae</taxon>
        <taxon>Chaetothyriales</taxon>
        <taxon>Herpotrichiellaceae</taxon>
        <taxon>Cladophialophora</taxon>
    </lineage>
</organism>
<dbReference type="GO" id="GO:0016705">
    <property type="term" value="F:oxidoreductase activity, acting on paired donors, with incorporation or reduction of molecular oxygen"/>
    <property type="evidence" value="ECO:0007669"/>
    <property type="project" value="InterPro"/>
</dbReference>
<dbReference type="AlphaFoldDB" id="W9X2J8"/>
<name>W9X2J8_9EURO</name>
<dbReference type="RefSeq" id="XP_007741488.1">
    <property type="nucleotide sequence ID" value="XM_007743298.1"/>
</dbReference>
<feature type="non-terminal residue" evidence="1">
    <location>
        <position position="99"/>
    </location>
</feature>
<reference evidence="1 2" key="1">
    <citation type="submission" date="2013-03" db="EMBL/GenBank/DDBJ databases">
        <title>The Genome Sequence of Cladophialophora psammophila CBS 110553.</title>
        <authorList>
            <consortium name="The Broad Institute Genomics Platform"/>
            <person name="Cuomo C."/>
            <person name="de Hoog S."/>
            <person name="Gorbushina A."/>
            <person name="Walker B."/>
            <person name="Young S.K."/>
            <person name="Zeng Q."/>
            <person name="Gargeya S."/>
            <person name="Fitzgerald M."/>
            <person name="Haas B."/>
            <person name="Abouelleil A."/>
            <person name="Allen A.W."/>
            <person name="Alvarado L."/>
            <person name="Arachchi H.M."/>
            <person name="Berlin A.M."/>
            <person name="Chapman S.B."/>
            <person name="Gainer-Dewar J."/>
            <person name="Goldberg J."/>
            <person name="Griggs A."/>
            <person name="Gujja S."/>
            <person name="Hansen M."/>
            <person name="Howarth C."/>
            <person name="Imamovic A."/>
            <person name="Ireland A."/>
            <person name="Larimer J."/>
            <person name="McCowan C."/>
            <person name="Murphy C."/>
            <person name="Pearson M."/>
            <person name="Poon T.W."/>
            <person name="Priest M."/>
            <person name="Roberts A."/>
            <person name="Saif S."/>
            <person name="Shea T."/>
            <person name="Sisk P."/>
            <person name="Sykes S."/>
            <person name="Wortman J."/>
            <person name="Nusbaum C."/>
            <person name="Birren B."/>
        </authorList>
    </citation>
    <scope>NUCLEOTIDE SEQUENCE [LARGE SCALE GENOMIC DNA]</scope>
    <source>
        <strain evidence="1 2">CBS 110553</strain>
    </source>
</reference>
<dbReference type="OrthoDB" id="4148736at2759"/>
<dbReference type="GO" id="GO:0020037">
    <property type="term" value="F:heme binding"/>
    <property type="evidence" value="ECO:0007669"/>
    <property type="project" value="InterPro"/>
</dbReference>
<sequence>MLYKRENWSFRGRGGGDLAILRGQNANTQPVLFWLLVYVYSVSGLLDRVREEIAPYINISQTDSTPEIVSMNLSALSHNCSLLKACVFETYRMANEATS</sequence>
<dbReference type="HOGENOM" id="CLU_2326277_0_0_1"/>
<dbReference type="STRING" id="1182543.W9X2J8"/>
<dbReference type="GeneID" id="19187415"/>
<gene>
    <name evidence="1" type="ORF">A1O5_02684</name>
</gene>
<keyword evidence="2" id="KW-1185">Reference proteome</keyword>
<dbReference type="GO" id="GO:0004497">
    <property type="term" value="F:monooxygenase activity"/>
    <property type="evidence" value="ECO:0007669"/>
    <property type="project" value="InterPro"/>
</dbReference>
<dbReference type="Proteomes" id="UP000019471">
    <property type="component" value="Unassembled WGS sequence"/>
</dbReference>
<dbReference type="PANTHER" id="PTHR24306">
    <property type="match status" value="1"/>
</dbReference>
<dbReference type="EMBL" id="AMGX01000003">
    <property type="protein sequence ID" value="EXJ74388.1"/>
    <property type="molecule type" value="Genomic_DNA"/>
</dbReference>
<protein>
    <submittedName>
        <fullName evidence="1">Uncharacterized protein</fullName>
    </submittedName>
</protein>
<comment type="caution">
    <text evidence="1">The sequence shown here is derived from an EMBL/GenBank/DDBJ whole genome shotgun (WGS) entry which is preliminary data.</text>
</comment>
<proteinExistence type="predicted"/>
<dbReference type="GO" id="GO:0005506">
    <property type="term" value="F:iron ion binding"/>
    <property type="evidence" value="ECO:0007669"/>
    <property type="project" value="InterPro"/>
</dbReference>